<dbReference type="GO" id="GO:0016787">
    <property type="term" value="F:hydrolase activity"/>
    <property type="evidence" value="ECO:0007669"/>
    <property type="project" value="UniProtKB-KW"/>
</dbReference>
<dbReference type="EMBL" id="MLJW01003862">
    <property type="protein sequence ID" value="OIQ71142.1"/>
    <property type="molecule type" value="Genomic_DNA"/>
</dbReference>
<dbReference type="SUPFAM" id="SSF88723">
    <property type="entry name" value="PIN domain-like"/>
    <property type="match status" value="1"/>
</dbReference>
<dbReference type="EC" id="3.1.-.-" evidence="9"/>
<dbReference type="InterPro" id="IPR050556">
    <property type="entry name" value="Type_II_TA_system_RNase"/>
</dbReference>
<dbReference type="GO" id="GO:0004519">
    <property type="term" value="F:endonuclease activity"/>
    <property type="evidence" value="ECO:0007669"/>
    <property type="project" value="UniProtKB-KW"/>
</dbReference>
<dbReference type="GO" id="GO:0004540">
    <property type="term" value="F:RNA nuclease activity"/>
    <property type="evidence" value="ECO:0007669"/>
    <property type="project" value="InterPro"/>
</dbReference>
<evidence type="ECO:0000313" key="9">
    <source>
        <dbReference type="EMBL" id="OIQ71142.1"/>
    </source>
</evidence>
<evidence type="ECO:0000256" key="5">
    <source>
        <dbReference type="ARBA" id="ARBA00022801"/>
    </source>
</evidence>
<keyword evidence="3" id="KW-0540">Nuclease</keyword>
<dbReference type="HAMAP" id="MF_00265">
    <property type="entry name" value="VapC_Nob1"/>
    <property type="match status" value="1"/>
</dbReference>
<dbReference type="InterPro" id="IPR002716">
    <property type="entry name" value="PIN_dom"/>
</dbReference>
<sequence length="143" mass="15775">MSTTTWILDTNVLSEAARLAPHVGVMANLNRYESELAIAAPVWHELRFGWLRMPAGQRRDAIGRFVQDVAGQLPILAYDAQAARIHAELRAQREQLGQTLAFVDGQIASIAIAHGATLVTRNTRDFAGLTGLRMVNWFELPGL</sequence>
<keyword evidence="6" id="KW-0460">Magnesium</keyword>
<reference evidence="9" key="1">
    <citation type="submission" date="2016-10" db="EMBL/GenBank/DDBJ databases">
        <title>Sequence of Gallionella enrichment culture.</title>
        <authorList>
            <person name="Poehlein A."/>
            <person name="Muehling M."/>
            <person name="Daniel R."/>
        </authorList>
    </citation>
    <scope>NUCLEOTIDE SEQUENCE</scope>
</reference>
<dbReference type="InterPro" id="IPR022907">
    <property type="entry name" value="VapC_family"/>
</dbReference>
<evidence type="ECO:0000256" key="7">
    <source>
        <dbReference type="ARBA" id="ARBA00038093"/>
    </source>
</evidence>
<feature type="domain" description="PIN" evidence="8">
    <location>
        <begin position="7"/>
        <end position="126"/>
    </location>
</feature>
<proteinExistence type="inferred from homology"/>
<gene>
    <name evidence="9" type="primary">vapC_23</name>
    <name evidence="9" type="ORF">GALL_472420</name>
</gene>
<comment type="similarity">
    <text evidence="7">Belongs to the PINc/VapC protein family.</text>
</comment>
<evidence type="ECO:0000256" key="3">
    <source>
        <dbReference type="ARBA" id="ARBA00022722"/>
    </source>
</evidence>
<accession>A0A1J5PI39</accession>
<evidence type="ECO:0000256" key="4">
    <source>
        <dbReference type="ARBA" id="ARBA00022723"/>
    </source>
</evidence>
<dbReference type="InterPro" id="IPR029060">
    <property type="entry name" value="PIN-like_dom_sf"/>
</dbReference>
<evidence type="ECO:0000259" key="8">
    <source>
        <dbReference type="Pfam" id="PF01850"/>
    </source>
</evidence>
<name>A0A1J5PI39_9ZZZZ</name>
<keyword evidence="5 9" id="KW-0378">Hydrolase</keyword>
<dbReference type="PANTHER" id="PTHR33653:SF1">
    <property type="entry name" value="RIBONUCLEASE VAPC2"/>
    <property type="match status" value="1"/>
</dbReference>
<evidence type="ECO:0000256" key="6">
    <source>
        <dbReference type="ARBA" id="ARBA00022842"/>
    </source>
</evidence>
<comment type="caution">
    <text evidence="9">The sequence shown here is derived from an EMBL/GenBank/DDBJ whole genome shotgun (WGS) entry which is preliminary data.</text>
</comment>
<comment type="cofactor">
    <cofactor evidence="1">
        <name>Mg(2+)</name>
        <dbReference type="ChEBI" id="CHEBI:18420"/>
    </cofactor>
</comment>
<keyword evidence="9" id="KW-0255">Endonuclease</keyword>
<keyword evidence="2" id="KW-1277">Toxin-antitoxin system</keyword>
<dbReference type="PANTHER" id="PTHR33653">
    <property type="entry name" value="RIBONUCLEASE VAPC2"/>
    <property type="match status" value="1"/>
</dbReference>
<dbReference type="CDD" id="cd18747">
    <property type="entry name" value="PIN_VapC4-5_FitB-like"/>
    <property type="match status" value="1"/>
</dbReference>
<protein>
    <submittedName>
        <fullName evidence="9">tRNA(fMet)-specific endonuclease VapC</fullName>
        <ecNumber evidence="9">3.1.-.-</ecNumber>
    </submittedName>
</protein>
<dbReference type="Gene3D" id="3.40.50.1010">
    <property type="entry name" value="5'-nuclease"/>
    <property type="match status" value="1"/>
</dbReference>
<evidence type="ECO:0000256" key="2">
    <source>
        <dbReference type="ARBA" id="ARBA00022649"/>
    </source>
</evidence>
<dbReference type="GO" id="GO:0046872">
    <property type="term" value="F:metal ion binding"/>
    <property type="evidence" value="ECO:0007669"/>
    <property type="project" value="UniProtKB-KW"/>
</dbReference>
<dbReference type="Pfam" id="PF01850">
    <property type="entry name" value="PIN"/>
    <property type="match status" value="1"/>
</dbReference>
<evidence type="ECO:0000256" key="1">
    <source>
        <dbReference type="ARBA" id="ARBA00001946"/>
    </source>
</evidence>
<dbReference type="AlphaFoldDB" id="A0A1J5PI39"/>
<organism evidence="9">
    <name type="scientific">mine drainage metagenome</name>
    <dbReference type="NCBI Taxonomy" id="410659"/>
    <lineage>
        <taxon>unclassified sequences</taxon>
        <taxon>metagenomes</taxon>
        <taxon>ecological metagenomes</taxon>
    </lineage>
</organism>
<keyword evidence="4" id="KW-0479">Metal-binding</keyword>